<dbReference type="PROSITE" id="PS51318">
    <property type="entry name" value="TAT"/>
    <property type="match status" value="1"/>
</dbReference>
<dbReference type="Proteomes" id="UP000624709">
    <property type="component" value="Unassembled WGS sequence"/>
</dbReference>
<dbReference type="Pfam" id="PF01833">
    <property type="entry name" value="TIG"/>
    <property type="match status" value="1"/>
</dbReference>
<evidence type="ECO:0000313" key="3">
    <source>
        <dbReference type="Proteomes" id="UP000624709"/>
    </source>
</evidence>
<gene>
    <name evidence="2" type="ORF">Apa02nite_062660</name>
</gene>
<feature type="domain" description="IPT/TIG" evidence="1">
    <location>
        <begin position="190"/>
        <end position="264"/>
    </location>
</feature>
<evidence type="ECO:0000259" key="1">
    <source>
        <dbReference type="Pfam" id="PF01833"/>
    </source>
</evidence>
<dbReference type="EMBL" id="BOMS01000099">
    <property type="protein sequence ID" value="GIE70158.1"/>
    <property type="molecule type" value="Genomic_DNA"/>
</dbReference>
<sequence length="423" mass="41938">MSKSKSGSRTRLSRRVGIVAGAATVATLGLVTPAYAEAKLTLSATSGPSATATAITATATTAVFTGITPVVQFVTTGSGSTVCPLSYSNPVERVISVAGVQSAGIVGVPAANVRKVTESKIVITTPTTALNAGGAGAELFNTTGLALAVNGSTTQTTAKYNVCVYAGTTAGNATTSGLLASGTYTIAASPTITNITPESGPSLGGTKVTVTGTGFTTGTTATIGGSALSSVVVNATGTQFTAVTPARTAGADLKLVVTATGGSVDSTADVQTDDDYSYLNGITVQPNTNAGADSVTLDISGVGFSAYTWLTPTNTLDASPHIFLVEGTYNGANNATQVAASEADTRTNGPAAECTDVLVIGDTELICNLDITKSVDPVAGTSGSTRMNEGAYVVTVVNTGANNATPSFQTKVTSGSIFTVAAY</sequence>
<dbReference type="InterPro" id="IPR002909">
    <property type="entry name" value="IPT_dom"/>
</dbReference>
<evidence type="ECO:0000313" key="2">
    <source>
        <dbReference type="EMBL" id="GIE70158.1"/>
    </source>
</evidence>
<proteinExistence type="predicted"/>
<dbReference type="RefSeq" id="WP_203828220.1">
    <property type="nucleotide sequence ID" value="NZ_BAAATY010000028.1"/>
</dbReference>
<dbReference type="InterPro" id="IPR006311">
    <property type="entry name" value="TAT_signal"/>
</dbReference>
<reference evidence="2 3" key="1">
    <citation type="submission" date="2021-01" db="EMBL/GenBank/DDBJ databases">
        <title>Whole genome shotgun sequence of Actinoplanes palleronii NBRC 14916.</title>
        <authorList>
            <person name="Komaki H."/>
            <person name="Tamura T."/>
        </authorList>
    </citation>
    <scope>NUCLEOTIDE SEQUENCE [LARGE SCALE GENOMIC DNA]</scope>
    <source>
        <strain evidence="2 3">NBRC 14916</strain>
    </source>
</reference>
<comment type="caution">
    <text evidence="2">The sequence shown here is derived from an EMBL/GenBank/DDBJ whole genome shotgun (WGS) entry which is preliminary data.</text>
</comment>
<protein>
    <recommendedName>
        <fullName evidence="1">IPT/TIG domain-containing protein</fullName>
    </recommendedName>
</protein>
<keyword evidence="3" id="KW-1185">Reference proteome</keyword>
<accession>A0ABQ4BHM9</accession>
<dbReference type="InterPro" id="IPR013783">
    <property type="entry name" value="Ig-like_fold"/>
</dbReference>
<dbReference type="InterPro" id="IPR014756">
    <property type="entry name" value="Ig_E-set"/>
</dbReference>
<dbReference type="SUPFAM" id="SSF81296">
    <property type="entry name" value="E set domains"/>
    <property type="match status" value="1"/>
</dbReference>
<dbReference type="Gene3D" id="2.60.40.10">
    <property type="entry name" value="Immunoglobulins"/>
    <property type="match status" value="1"/>
</dbReference>
<name>A0ABQ4BHM9_9ACTN</name>
<organism evidence="2 3">
    <name type="scientific">Actinoplanes palleronii</name>
    <dbReference type="NCBI Taxonomy" id="113570"/>
    <lineage>
        <taxon>Bacteria</taxon>
        <taxon>Bacillati</taxon>
        <taxon>Actinomycetota</taxon>
        <taxon>Actinomycetes</taxon>
        <taxon>Micromonosporales</taxon>
        <taxon>Micromonosporaceae</taxon>
        <taxon>Actinoplanes</taxon>
    </lineage>
</organism>